<accession>A0A0K2UMG2</accession>
<sequence>MVANDTRFYLGESLGAMDDAMVLVSKEWHSPTSRSWMLRLTVRNVISSSWRTTRGLAPRRTANT</sequence>
<evidence type="ECO:0000313" key="1">
    <source>
        <dbReference type="EMBL" id="CDW38906.1"/>
    </source>
</evidence>
<proteinExistence type="predicted"/>
<name>A0A0K2UMG2_LEPSM</name>
<organism evidence="1">
    <name type="scientific">Lepeophtheirus salmonis</name>
    <name type="common">Salmon louse</name>
    <name type="synonym">Caligus salmonis</name>
    <dbReference type="NCBI Taxonomy" id="72036"/>
    <lineage>
        <taxon>Eukaryota</taxon>
        <taxon>Metazoa</taxon>
        <taxon>Ecdysozoa</taxon>
        <taxon>Arthropoda</taxon>
        <taxon>Crustacea</taxon>
        <taxon>Multicrustacea</taxon>
        <taxon>Hexanauplia</taxon>
        <taxon>Copepoda</taxon>
        <taxon>Siphonostomatoida</taxon>
        <taxon>Caligidae</taxon>
        <taxon>Lepeophtheirus</taxon>
    </lineage>
</organism>
<protein>
    <submittedName>
        <fullName evidence="1">Uncharacterized protein</fullName>
    </submittedName>
</protein>
<dbReference type="AlphaFoldDB" id="A0A0K2UMG2"/>
<dbReference type="EMBL" id="HACA01021545">
    <property type="protein sequence ID" value="CDW38906.1"/>
    <property type="molecule type" value="Transcribed_RNA"/>
</dbReference>
<reference evidence="1" key="1">
    <citation type="submission" date="2014-05" db="EMBL/GenBank/DDBJ databases">
        <authorList>
            <person name="Chronopoulou M."/>
        </authorList>
    </citation>
    <scope>NUCLEOTIDE SEQUENCE</scope>
    <source>
        <tissue evidence="1">Whole organism</tissue>
    </source>
</reference>